<evidence type="ECO:0000256" key="2">
    <source>
        <dbReference type="ARBA" id="ARBA00005165"/>
    </source>
</evidence>
<dbReference type="RefSeq" id="WP_058283298.1">
    <property type="nucleotide sequence ID" value="NZ_CYUD01000013.1"/>
</dbReference>
<dbReference type="EMBL" id="CYUD01000013">
    <property type="protein sequence ID" value="CUK13454.1"/>
    <property type="molecule type" value="Genomic_DNA"/>
</dbReference>
<dbReference type="UniPathway" id="UPA00060">
    <property type="reaction ID" value="UER00141"/>
</dbReference>
<keyword evidence="6 10" id="KW-0784">Thiamine biosynthesis</keyword>
<evidence type="ECO:0000256" key="9">
    <source>
        <dbReference type="ARBA" id="ARBA00047883"/>
    </source>
</evidence>
<dbReference type="InterPro" id="IPR022998">
    <property type="entry name" value="ThiamineP_synth_TenI"/>
</dbReference>
<protein>
    <recommendedName>
        <fullName evidence="10">Thiamine-phosphate synthase</fullName>
        <ecNumber evidence="10">2.5.1.3</ecNumber>
    </recommendedName>
    <alternativeName>
        <fullName evidence="10">Thiamine-phosphate pyrophosphorylase</fullName>
    </alternativeName>
</protein>
<dbReference type="PANTHER" id="PTHR20857">
    <property type="entry name" value="THIAMINE-PHOSPHATE PYROPHOSPHORYLASE"/>
    <property type="match status" value="1"/>
</dbReference>
<keyword evidence="14" id="KW-1185">Reference proteome</keyword>
<organism evidence="13 14">
    <name type="scientific">Ruegeria denitrificans</name>
    <dbReference type="NCBI Taxonomy" id="1715692"/>
    <lineage>
        <taxon>Bacteria</taxon>
        <taxon>Pseudomonadati</taxon>
        <taxon>Pseudomonadota</taxon>
        <taxon>Alphaproteobacteria</taxon>
        <taxon>Rhodobacterales</taxon>
        <taxon>Roseobacteraceae</taxon>
        <taxon>Ruegeria</taxon>
    </lineage>
</organism>
<keyword evidence="3 10" id="KW-0808">Transferase</keyword>
<evidence type="ECO:0000256" key="11">
    <source>
        <dbReference type="RuleBase" id="RU004253"/>
    </source>
</evidence>
<proteinExistence type="inferred from homology"/>
<gene>
    <name evidence="13" type="primary">thiE</name>
    <name evidence="13" type="ORF">RUE5091_03638</name>
</gene>
<dbReference type="NCBIfam" id="NF000734">
    <property type="entry name" value="PRK00043.1-5"/>
    <property type="match status" value="1"/>
</dbReference>
<sequence>MMLDRFYPIFDHADWLRRMLPLGVKLVQLRIKDQPDAVVRDQIAQSRDLCRAHGAVLVVNDFWQHAIEAGCEWIHLGQEDLDAADLNAIRKAGLKLGVSTHDDDELERVLSMGPDYVALGPVYPTILKKMKWEQQGLPRVTEWKARVGDIPLIGIGGMSVARAPSALQAGADIISVVTDITLNADPETRVREWIEVTR</sequence>
<dbReference type="InterPro" id="IPR013785">
    <property type="entry name" value="Aldolase_TIM"/>
</dbReference>
<dbReference type="InterPro" id="IPR036206">
    <property type="entry name" value="ThiamineP_synth_sf"/>
</dbReference>
<evidence type="ECO:0000256" key="6">
    <source>
        <dbReference type="ARBA" id="ARBA00022977"/>
    </source>
</evidence>
<dbReference type="SUPFAM" id="SSF51391">
    <property type="entry name" value="Thiamin phosphate synthase"/>
    <property type="match status" value="1"/>
</dbReference>
<dbReference type="Proteomes" id="UP000051260">
    <property type="component" value="Unassembled WGS sequence"/>
</dbReference>
<evidence type="ECO:0000256" key="4">
    <source>
        <dbReference type="ARBA" id="ARBA00022723"/>
    </source>
</evidence>
<reference evidence="14" key="1">
    <citation type="submission" date="2015-09" db="EMBL/GenBank/DDBJ databases">
        <authorList>
            <person name="Rodrigo-Torres L."/>
            <person name="Arahal D.R."/>
        </authorList>
    </citation>
    <scope>NUCLEOTIDE SEQUENCE [LARGE SCALE GENOMIC DNA]</scope>
    <source>
        <strain evidence="14">CECT 5091</strain>
    </source>
</reference>
<comment type="similarity">
    <text evidence="10">Belongs to the thiamine-phosphate synthase family.</text>
</comment>
<dbReference type="GO" id="GO:0009228">
    <property type="term" value="P:thiamine biosynthetic process"/>
    <property type="evidence" value="ECO:0007669"/>
    <property type="project" value="UniProtKB-KW"/>
</dbReference>
<keyword evidence="5" id="KW-0460">Magnesium</keyword>
<dbReference type="STRING" id="1715692.RUE5091_03638"/>
<evidence type="ECO:0000256" key="8">
    <source>
        <dbReference type="ARBA" id="ARBA00047851"/>
    </source>
</evidence>
<evidence type="ECO:0000256" key="1">
    <source>
        <dbReference type="ARBA" id="ARBA00001946"/>
    </source>
</evidence>
<keyword evidence="4" id="KW-0479">Metal-binding</keyword>
<comment type="catalytic activity">
    <reaction evidence="8 10">
        <text>2-(2-carboxy-4-methylthiazol-5-yl)ethyl phosphate + 4-amino-2-methyl-5-(diphosphooxymethyl)pyrimidine + 2 H(+) = thiamine phosphate + CO2 + diphosphate</text>
        <dbReference type="Rhea" id="RHEA:47848"/>
        <dbReference type="ChEBI" id="CHEBI:15378"/>
        <dbReference type="ChEBI" id="CHEBI:16526"/>
        <dbReference type="ChEBI" id="CHEBI:33019"/>
        <dbReference type="ChEBI" id="CHEBI:37575"/>
        <dbReference type="ChEBI" id="CHEBI:57841"/>
        <dbReference type="ChEBI" id="CHEBI:62890"/>
        <dbReference type="EC" id="2.5.1.3"/>
    </reaction>
</comment>
<evidence type="ECO:0000256" key="10">
    <source>
        <dbReference type="RuleBase" id="RU003826"/>
    </source>
</evidence>
<dbReference type="GO" id="GO:0005737">
    <property type="term" value="C:cytoplasm"/>
    <property type="evidence" value="ECO:0007669"/>
    <property type="project" value="TreeGrafter"/>
</dbReference>
<comment type="pathway">
    <text evidence="2 11">Cofactor biosynthesis; thiamine diphosphate biosynthesis; thiamine phosphate from 4-amino-2-methyl-5-diphosphomethylpyrimidine and 4-methyl-5-(2-phosphoethyl)-thiazole: step 1/1.</text>
</comment>
<name>A0A0P1IHR4_9RHOB</name>
<evidence type="ECO:0000256" key="7">
    <source>
        <dbReference type="ARBA" id="ARBA00047334"/>
    </source>
</evidence>
<dbReference type="OrthoDB" id="9794842at2"/>
<dbReference type="CDD" id="cd00564">
    <property type="entry name" value="TMP_TenI"/>
    <property type="match status" value="1"/>
</dbReference>
<evidence type="ECO:0000259" key="12">
    <source>
        <dbReference type="Pfam" id="PF02581"/>
    </source>
</evidence>
<comment type="catalytic activity">
    <reaction evidence="7 10">
        <text>4-methyl-5-(2-phosphooxyethyl)-thiazole + 4-amino-2-methyl-5-(diphosphooxymethyl)pyrimidine + H(+) = thiamine phosphate + diphosphate</text>
        <dbReference type="Rhea" id="RHEA:22328"/>
        <dbReference type="ChEBI" id="CHEBI:15378"/>
        <dbReference type="ChEBI" id="CHEBI:33019"/>
        <dbReference type="ChEBI" id="CHEBI:37575"/>
        <dbReference type="ChEBI" id="CHEBI:57841"/>
        <dbReference type="ChEBI" id="CHEBI:58296"/>
        <dbReference type="EC" id="2.5.1.3"/>
    </reaction>
</comment>
<dbReference type="GO" id="GO:0046872">
    <property type="term" value="F:metal ion binding"/>
    <property type="evidence" value="ECO:0007669"/>
    <property type="project" value="UniProtKB-KW"/>
</dbReference>
<evidence type="ECO:0000313" key="13">
    <source>
        <dbReference type="EMBL" id="CUK13454.1"/>
    </source>
</evidence>
<dbReference type="NCBIfam" id="TIGR00693">
    <property type="entry name" value="thiE"/>
    <property type="match status" value="1"/>
</dbReference>
<dbReference type="GO" id="GO:0009229">
    <property type="term" value="P:thiamine diphosphate biosynthetic process"/>
    <property type="evidence" value="ECO:0007669"/>
    <property type="project" value="UniProtKB-UniPathway"/>
</dbReference>
<dbReference type="GO" id="GO:0004789">
    <property type="term" value="F:thiamine-phosphate diphosphorylase activity"/>
    <property type="evidence" value="ECO:0007669"/>
    <property type="project" value="UniProtKB-EC"/>
</dbReference>
<dbReference type="InterPro" id="IPR034291">
    <property type="entry name" value="TMP_synthase"/>
</dbReference>
<dbReference type="PANTHER" id="PTHR20857:SF15">
    <property type="entry name" value="THIAMINE-PHOSPHATE SYNTHASE"/>
    <property type="match status" value="1"/>
</dbReference>
<dbReference type="EC" id="2.5.1.3" evidence="10"/>
<dbReference type="AlphaFoldDB" id="A0A0P1IHR4"/>
<dbReference type="Pfam" id="PF02581">
    <property type="entry name" value="TMP-TENI"/>
    <property type="match status" value="1"/>
</dbReference>
<dbReference type="Gene3D" id="3.20.20.70">
    <property type="entry name" value="Aldolase class I"/>
    <property type="match status" value="1"/>
</dbReference>
<accession>A0A0P1IHR4</accession>
<comment type="catalytic activity">
    <reaction evidence="9 10">
        <text>2-[(2R,5Z)-2-carboxy-4-methylthiazol-5(2H)-ylidene]ethyl phosphate + 4-amino-2-methyl-5-(diphosphooxymethyl)pyrimidine + 2 H(+) = thiamine phosphate + CO2 + diphosphate</text>
        <dbReference type="Rhea" id="RHEA:47844"/>
        <dbReference type="ChEBI" id="CHEBI:15378"/>
        <dbReference type="ChEBI" id="CHEBI:16526"/>
        <dbReference type="ChEBI" id="CHEBI:33019"/>
        <dbReference type="ChEBI" id="CHEBI:37575"/>
        <dbReference type="ChEBI" id="CHEBI:57841"/>
        <dbReference type="ChEBI" id="CHEBI:62899"/>
        <dbReference type="EC" id="2.5.1.3"/>
    </reaction>
</comment>
<evidence type="ECO:0000256" key="3">
    <source>
        <dbReference type="ARBA" id="ARBA00022679"/>
    </source>
</evidence>
<evidence type="ECO:0000256" key="5">
    <source>
        <dbReference type="ARBA" id="ARBA00022842"/>
    </source>
</evidence>
<feature type="domain" description="Thiamine phosphate synthase/TenI" evidence="12">
    <location>
        <begin position="12"/>
        <end position="180"/>
    </location>
</feature>
<evidence type="ECO:0000313" key="14">
    <source>
        <dbReference type="Proteomes" id="UP000051260"/>
    </source>
</evidence>
<comment type="cofactor">
    <cofactor evidence="1">
        <name>Mg(2+)</name>
        <dbReference type="ChEBI" id="CHEBI:18420"/>
    </cofactor>
</comment>